<dbReference type="eggNOG" id="ENOG502QS2Z">
    <property type="taxonomic scope" value="Eukaryota"/>
</dbReference>
<organism evidence="1 2">
    <name type="scientific">Ciona savignyi</name>
    <name type="common">Pacific transparent sea squirt</name>
    <dbReference type="NCBI Taxonomy" id="51511"/>
    <lineage>
        <taxon>Eukaryota</taxon>
        <taxon>Metazoa</taxon>
        <taxon>Chordata</taxon>
        <taxon>Tunicata</taxon>
        <taxon>Ascidiacea</taxon>
        <taxon>Phlebobranchia</taxon>
        <taxon>Cionidae</taxon>
        <taxon>Ciona</taxon>
    </lineage>
</organism>
<dbReference type="PANTHER" id="PTHR15977:SF15">
    <property type="entry name" value="CILIA- AND FLAGELLA-ASSOCIATED PROTEIN 46"/>
    <property type="match status" value="1"/>
</dbReference>
<reference evidence="1" key="2">
    <citation type="submission" date="2025-08" db="UniProtKB">
        <authorList>
            <consortium name="Ensembl"/>
        </authorList>
    </citation>
    <scope>IDENTIFICATION</scope>
</reference>
<dbReference type="Proteomes" id="UP000007875">
    <property type="component" value="Unassembled WGS sequence"/>
</dbReference>
<protein>
    <submittedName>
        <fullName evidence="1">Uncharacterized protein</fullName>
    </submittedName>
</protein>
<sequence>MYLLGRCLRIRSEETNPDDPKHQWSVESLIPEMLREVGVQSSSDLLTASVDELPEVDGPQNQPELSTKQMQRLSNQAKELITSTEFSNLLLSQATEVLAQSINMALHVQAIEVVSSASLEMVECCAQLNPQTATLYLALHQSAEASRSMKELVMSSVSDPSTSQFAALLHQETWLMQNSVTTGLDSSSMRKNILKILSENFTSWKRLQLTPNHLDLMKDIPPAFNIVVLQHSPDKQTLYCGVM</sequence>
<dbReference type="STRING" id="51511.ENSCSAVP00000003984"/>
<reference evidence="2" key="1">
    <citation type="submission" date="2003-08" db="EMBL/GenBank/DDBJ databases">
        <authorList>
            <person name="Birren B."/>
            <person name="Nusbaum C."/>
            <person name="Abebe A."/>
            <person name="Abouelleil A."/>
            <person name="Adekoya E."/>
            <person name="Ait-zahra M."/>
            <person name="Allen N."/>
            <person name="Allen T."/>
            <person name="An P."/>
            <person name="Anderson M."/>
            <person name="Anderson S."/>
            <person name="Arachchi H."/>
            <person name="Armbruster J."/>
            <person name="Bachantsang P."/>
            <person name="Baldwin J."/>
            <person name="Barry A."/>
            <person name="Bayul T."/>
            <person name="Blitshsteyn B."/>
            <person name="Bloom T."/>
            <person name="Blye J."/>
            <person name="Boguslavskiy L."/>
            <person name="Borowsky M."/>
            <person name="Boukhgalter B."/>
            <person name="Brunache A."/>
            <person name="Butler J."/>
            <person name="Calixte N."/>
            <person name="Calvo S."/>
            <person name="Camarata J."/>
            <person name="Campo K."/>
            <person name="Chang J."/>
            <person name="Cheshatsang Y."/>
            <person name="Citroen M."/>
            <person name="Collymore A."/>
            <person name="Considine T."/>
            <person name="Cook A."/>
            <person name="Cooke P."/>
            <person name="Corum B."/>
            <person name="Cuomo C."/>
            <person name="David R."/>
            <person name="Dawoe T."/>
            <person name="Degray S."/>
            <person name="Dodge S."/>
            <person name="Dooley K."/>
            <person name="Dorje P."/>
            <person name="Dorjee K."/>
            <person name="Dorris L."/>
            <person name="Duffey N."/>
            <person name="Dupes A."/>
            <person name="Elkins T."/>
            <person name="Engels R."/>
            <person name="Erickson J."/>
            <person name="Farina A."/>
            <person name="Faro S."/>
            <person name="Ferreira P."/>
            <person name="Fischer H."/>
            <person name="Fitzgerald M."/>
            <person name="Foley K."/>
            <person name="Gage D."/>
            <person name="Galagan J."/>
            <person name="Gearin G."/>
            <person name="Gnerre S."/>
            <person name="Gnirke A."/>
            <person name="Goyette A."/>
            <person name="Graham J."/>
            <person name="Grandbois E."/>
            <person name="Gyaltsen K."/>
            <person name="Hafez N."/>
            <person name="Hagopian D."/>
            <person name="Hagos B."/>
            <person name="Hall J."/>
            <person name="Hatcher B."/>
            <person name="Heller A."/>
            <person name="Higgins H."/>
            <person name="Honan T."/>
            <person name="Horn A."/>
            <person name="Houde N."/>
            <person name="Hughes L."/>
            <person name="Hulme W."/>
            <person name="Husby E."/>
            <person name="Iliev I."/>
            <person name="Jaffe D."/>
            <person name="Jones C."/>
            <person name="Kamal M."/>
            <person name="Kamat A."/>
            <person name="Kamvysselis M."/>
            <person name="Karlsson E."/>
            <person name="Kells C."/>
            <person name="Kieu A."/>
            <person name="Kisner P."/>
            <person name="Kodira C."/>
            <person name="Kulbokas E."/>
            <person name="Labutti K."/>
            <person name="Lama D."/>
            <person name="Landers T."/>
            <person name="Leger J."/>
            <person name="Levine S."/>
            <person name="Lewis D."/>
            <person name="Lewis T."/>
            <person name="Lindblad-toh K."/>
            <person name="Liu X."/>
            <person name="Lokyitsang T."/>
            <person name="Lokyitsang Y."/>
            <person name="Lucien O."/>
            <person name="Lui A."/>
            <person name="Ma L.J."/>
            <person name="Mabbitt R."/>
            <person name="Macdonald J."/>
            <person name="Maclean C."/>
            <person name="Major J."/>
            <person name="Manning J."/>
            <person name="Marabella R."/>
            <person name="Maru K."/>
            <person name="Matthews C."/>
            <person name="Mauceli E."/>
            <person name="Mccarthy M."/>
            <person name="Mcdonough S."/>
            <person name="Mcghee T."/>
            <person name="Meldrim J."/>
            <person name="Meneus L."/>
            <person name="Mesirov J."/>
            <person name="Mihalev A."/>
            <person name="Mihova T."/>
            <person name="Mikkelsen T."/>
            <person name="Mlenga V."/>
            <person name="Moru K."/>
            <person name="Mozes J."/>
            <person name="Mulrain L."/>
            <person name="Munson G."/>
            <person name="Naylor J."/>
            <person name="Newes C."/>
            <person name="Nguyen C."/>
            <person name="Nguyen N."/>
            <person name="Nguyen T."/>
            <person name="Nicol R."/>
            <person name="Nielsen C."/>
            <person name="Nizzari M."/>
            <person name="Norbu C."/>
            <person name="Norbu N."/>
            <person name="O'donnell P."/>
            <person name="Okoawo O."/>
            <person name="O'leary S."/>
            <person name="Omotosho B."/>
            <person name="O'neill K."/>
            <person name="Osman S."/>
            <person name="Parker S."/>
            <person name="Perrin D."/>
            <person name="Phunkhang P."/>
            <person name="Piqani B."/>
            <person name="Purcell S."/>
            <person name="Rachupka T."/>
            <person name="Ramasamy U."/>
            <person name="Rameau R."/>
            <person name="Ray V."/>
            <person name="Raymond C."/>
            <person name="Retta R."/>
            <person name="Richardson S."/>
            <person name="Rise C."/>
            <person name="Rodriguez J."/>
            <person name="Rogers J."/>
            <person name="Rogov P."/>
            <person name="Rutman M."/>
            <person name="Schupbach R."/>
            <person name="Seaman C."/>
            <person name="Settipalli S."/>
            <person name="Sharpe T."/>
            <person name="Sheridan J."/>
            <person name="Sherpa N."/>
            <person name="Shi J."/>
            <person name="Smirnov S."/>
            <person name="Smith C."/>
            <person name="Sougnez C."/>
            <person name="Spencer B."/>
            <person name="Stalker J."/>
            <person name="Stange-thomann N."/>
            <person name="Stavropoulos S."/>
            <person name="Stetson K."/>
            <person name="Stone C."/>
            <person name="Stone S."/>
            <person name="Stubbs M."/>
            <person name="Talamas J."/>
            <person name="Tchuinga P."/>
            <person name="Tenzing P."/>
            <person name="Tesfaye S."/>
            <person name="Theodore J."/>
            <person name="Thoulutsang Y."/>
            <person name="Topham K."/>
            <person name="Towey S."/>
            <person name="Tsamla T."/>
            <person name="Tsomo N."/>
            <person name="Vallee D."/>
            <person name="Vassiliev H."/>
            <person name="Venkataraman V."/>
            <person name="Vinson J."/>
            <person name="Vo A."/>
            <person name="Wade C."/>
            <person name="Wang S."/>
            <person name="Wangchuk T."/>
            <person name="Wangdi T."/>
            <person name="Whittaker C."/>
            <person name="Wilkinson J."/>
            <person name="Wu Y."/>
            <person name="Wyman D."/>
            <person name="Yadav S."/>
            <person name="Yang S."/>
            <person name="Yang X."/>
            <person name="Yeager S."/>
            <person name="Yee E."/>
            <person name="Young G."/>
            <person name="Zainoun J."/>
            <person name="Zembeck L."/>
            <person name="Zimmer A."/>
            <person name="Zody M."/>
            <person name="Lander E."/>
        </authorList>
    </citation>
    <scope>NUCLEOTIDE SEQUENCE [LARGE SCALE GENOMIC DNA]</scope>
</reference>
<dbReference type="GO" id="GO:0035082">
    <property type="term" value="P:axoneme assembly"/>
    <property type="evidence" value="ECO:0007669"/>
    <property type="project" value="InterPro"/>
</dbReference>
<dbReference type="HOGENOM" id="CLU_1144799_0_0_1"/>
<evidence type="ECO:0000313" key="2">
    <source>
        <dbReference type="Proteomes" id="UP000007875"/>
    </source>
</evidence>
<dbReference type="InterPro" id="IPR039586">
    <property type="entry name" value="CFAP46"/>
</dbReference>
<dbReference type="PANTHER" id="PTHR15977">
    <property type="entry name" value="CILIA- AND FLAGELLA-ASSOCIATED PROTEIN 46"/>
    <property type="match status" value="1"/>
</dbReference>
<reference evidence="1" key="3">
    <citation type="submission" date="2025-09" db="UniProtKB">
        <authorList>
            <consortium name="Ensembl"/>
        </authorList>
    </citation>
    <scope>IDENTIFICATION</scope>
</reference>
<dbReference type="InParanoid" id="H2YF86"/>
<dbReference type="Ensembl" id="ENSCSAVT00000004043.1">
    <property type="protein sequence ID" value="ENSCSAVP00000003984.1"/>
    <property type="gene ID" value="ENSCSAVG00000002361.1"/>
</dbReference>
<proteinExistence type="predicted"/>
<accession>H2YF86</accession>
<evidence type="ECO:0000313" key="1">
    <source>
        <dbReference type="Ensembl" id="ENSCSAVP00000003984.1"/>
    </source>
</evidence>
<keyword evidence="2" id="KW-1185">Reference proteome</keyword>
<dbReference type="GO" id="GO:0060294">
    <property type="term" value="P:cilium movement involved in cell motility"/>
    <property type="evidence" value="ECO:0007669"/>
    <property type="project" value="InterPro"/>
</dbReference>
<name>H2YF86_CIOSA</name>
<dbReference type="AlphaFoldDB" id="H2YF86"/>